<dbReference type="Gene3D" id="3.30.450.40">
    <property type="match status" value="1"/>
</dbReference>
<dbReference type="InterPro" id="IPR003018">
    <property type="entry name" value="GAF"/>
</dbReference>
<dbReference type="GO" id="GO:0003723">
    <property type="term" value="F:RNA binding"/>
    <property type="evidence" value="ECO:0007669"/>
    <property type="project" value="InterPro"/>
</dbReference>
<keyword evidence="1" id="KW-0808">Transferase</keyword>
<keyword evidence="2" id="KW-0418">Kinase</keyword>
<gene>
    <name evidence="6" type="ORF">AVDCRST_MAG46-3532</name>
</gene>
<evidence type="ECO:0000256" key="1">
    <source>
        <dbReference type="ARBA" id="ARBA00022679"/>
    </source>
</evidence>
<dbReference type="GO" id="GO:0016301">
    <property type="term" value="F:kinase activity"/>
    <property type="evidence" value="ECO:0007669"/>
    <property type="project" value="UniProtKB-KW"/>
</dbReference>
<dbReference type="EMBL" id="CADCUD010000246">
    <property type="protein sequence ID" value="CAA9363714.1"/>
    <property type="molecule type" value="Genomic_DNA"/>
</dbReference>
<dbReference type="InterPro" id="IPR012074">
    <property type="entry name" value="GAF_ANTAR"/>
</dbReference>
<sequence>MDTEHLVNQLSAVARKLRSEDDVEHTLEKAVALAVELIDGCDEAGVSLVHAKRRIDTPAATSEGVRRGDALQYELNEGPCLDAIWDEDEETVSSPDLAHEQRWPAWGPRVVEELGIRSMLCFQLFTDGSSLGALNLYSHRVDGFKDADTTEGLALASHVSVALAAAQEIETLHSAVEARTVIGQAEGILMERFDLLPHQAFAVLRRVSQETNTRLHAVAVELVTSRRTPGT</sequence>
<keyword evidence="3" id="KW-0805">Transcription regulation</keyword>
<dbReference type="PROSITE" id="PS50921">
    <property type="entry name" value="ANTAR"/>
    <property type="match status" value="1"/>
</dbReference>
<dbReference type="Gene3D" id="1.10.10.10">
    <property type="entry name" value="Winged helix-like DNA-binding domain superfamily/Winged helix DNA-binding domain"/>
    <property type="match status" value="1"/>
</dbReference>
<dbReference type="InterPro" id="IPR011006">
    <property type="entry name" value="CheY-like_superfamily"/>
</dbReference>
<dbReference type="PIRSF" id="PIRSF036625">
    <property type="entry name" value="GAF_ANTAR"/>
    <property type="match status" value="1"/>
</dbReference>
<dbReference type="Pfam" id="PF03861">
    <property type="entry name" value="ANTAR"/>
    <property type="match status" value="1"/>
</dbReference>
<reference evidence="6" key="1">
    <citation type="submission" date="2020-02" db="EMBL/GenBank/DDBJ databases">
        <authorList>
            <person name="Meier V. D."/>
        </authorList>
    </citation>
    <scope>NUCLEOTIDE SEQUENCE</scope>
    <source>
        <strain evidence="6">AVDCRST_MAG46</strain>
    </source>
</reference>
<dbReference type="InterPro" id="IPR005561">
    <property type="entry name" value="ANTAR"/>
</dbReference>
<organism evidence="6">
    <name type="scientific">uncultured Nocardioidaceae bacterium</name>
    <dbReference type="NCBI Taxonomy" id="253824"/>
    <lineage>
        <taxon>Bacteria</taxon>
        <taxon>Bacillati</taxon>
        <taxon>Actinomycetota</taxon>
        <taxon>Actinomycetes</taxon>
        <taxon>Propionibacteriales</taxon>
        <taxon>Nocardioidaceae</taxon>
        <taxon>environmental samples</taxon>
    </lineage>
</organism>
<evidence type="ECO:0000313" key="6">
    <source>
        <dbReference type="EMBL" id="CAA9363714.1"/>
    </source>
</evidence>
<dbReference type="InterPro" id="IPR029016">
    <property type="entry name" value="GAF-like_dom_sf"/>
</dbReference>
<protein>
    <recommendedName>
        <fullName evidence="5">ANTAR domain-containing protein</fullName>
    </recommendedName>
</protein>
<dbReference type="InterPro" id="IPR036388">
    <property type="entry name" value="WH-like_DNA-bd_sf"/>
</dbReference>
<feature type="domain" description="ANTAR" evidence="5">
    <location>
        <begin position="162"/>
        <end position="223"/>
    </location>
</feature>
<dbReference type="SMART" id="SM00065">
    <property type="entry name" value="GAF"/>
    <property type="match status" value="1"/>
</dbReference>
<dbReference type="SMART" id="SM01012">
    <property type="entry name" value="ANTAR"/>
    <property type="match status" value="1"/>
</dbReference>
<evidence type="ECO:0000259" key="5">
    <source>
        <dbReference type="PROSITE" id="PS50921"/>
    </source>
</evidence>
<dbReference type="SUPFAM" id="SSF52172">
    <property type="entry name" value="CheY-like"/>
    <property type="match status" value="1"/>
</dbReference>
<evidence type="ECO:0000256" key="3">
    <source>
        <dbReference type="ARBA" id="ARBA00023015"/>
    </source>
</evidence>
<evidence type="ECO:0000256" key="2">
    <source>
        <dbReference type="ARBA" id="ARBA00022777"/>
    </source>
</evidence>
<proteinExistence type="predicted"/>
<dbReference type="AlphaFoldDB" id="A0A6J4MPM4"/>
<dbReference type="Pfam" id="PF13185">
    <property type="entry name" value="GAF_2"/>
    <property type="match status" value="1"/>
</dbReference>
<keyword evidence="4" id="KW-0804">Transcription</keyword>
<name>A0A6J4MPM4_9ACTN</name>
<dbReference type="SUPFAM" id="SSF55781">
    <property type="entry name" value="GAF domain-like"/>
    <property type="match status" value="1"/>
</dbReference>
<accession>A0A6J4MPM4</accession>
<evidence type="ECO:0000256" key="4">
    <source>
        <dbReference type="ARBA" id="ARBA00023163"/>
    </source>
</evidence>